<protein>
    <recommendedName>
        <fullName evidence="3">PH domain-containing protein</fullName>
    </recommendedName>
</protein>
<evidence type="ECO:0000313" key="1">
    <source>
        <dbReference type="EMBL" id="MFC0860928.1"/>
    </source>
</evidence>
<reference evidence="1 2" key="1">
    <citation type="submission" date="2024-09" db="EMBL/GenBank/DDBJ databases">
        <authorList>
            <person name="Sun Q."/>
            <person name="Mori K."/>
        </authorList>
    </citation>
    <scope>NUCLEOTIDE SEQUENCE [LARGE SCALE GENOMIC DNA]</scope>
    <source>
        <strain evidence="1 2">TBRC 1851</strain>
    </source>
</reference>
<dbReference type="EMBL" id="JBHMQT010000003">
    <property type="protein sequence ID" value="MFC0860928.1"/>
    <property type="molecule type" value="Genomic_DNA"/>
</dbReference>
<evidence type="ECO:0008006" key="3">
    <source>
        <dbReference type="Google" id="ProtNLM"/>
    </source>
</evidence>
<dbReference type="RefSeq" id="WP_394299184.1">
    <property type="nucleotide sequence ID" value="NZ_JBHMQT010000003.1"/>
</dbReference>
<dbReference type="Proteomes" id="UP001589870">
    <property type="component" value="Unassembled WGS sequence"/>
</dbReference>
<comment type="caution">
    <text evidence="1">The sequence shown here is derived from an EMBL/GenBank/DDBJ whole genome shotgun (WGS) entry which is preliminary data.</text>
</comment>
<keyword evidence="2" id="KW-1185">Reference proteome</keyword>
<proteinExistence type="predicted"/>
<gene>
    <name evidence="1" type="ORF">ACFHYQ_01330</name>
</gene>
<name>A0ABV6TXM5_9ACTN</name>
<accession>A0ABV6TXM5</accession>
<organism evidence="1 2">
    <name type="scientific">Sphaerimonospora cavernae</name>
    <dbReference type="NCBI Taxonomy" id="1740611"/>
    <lineage>
        <taxon>Bacteria</taxon>
        <taxon>Bacillati</taxon>
        <taxon>Actinomycetota</taxon>
        <taxon>Actinomycetes</taxon>
        <taxon>Streptosporangiales</taxon>
        <taxon>Streptosporangiaceae</taxon>
        <taxon>Sphaerimonospora</taxon>
    </lineage>
</organism>
<sequence length="94" mass="10391">MTTDPEKAASWLQELAAELKNRRFSARVRTGENRTPCLHVVNLAAPVLTESVITAIDGDGEWCFFFPWPQRIAPVGDLAAAADRVERVLAEIGR</sequence>
<evidence type="ECO:0000313" key="2">
    <source>
        <dbReference type="Proteomes" id="UP001589870"/>
    </source>
</evidence>